<keyword evidence="1" id="KW-0472">Membrane</keyword>
<keyword evidence="3" id="KW-1185">Reference proteome</keyword>
<feature type="transmembrane region" description="Helical" evidence="1">
    <location>
        <begin position="7"/>
        <end position="26"/>
    </location>
</feature>
<keyword evidence="1" id="KW-1133">Transmembrane helix</keyword>
<gene>
    <name evidence="2" type="ORF">SAMN05444714_1494</name>
</gene>
<sequence length="121" mass="13327">MTKTHKIYIGLAAFFALGVAIDWNVWDGQPPAWTWNDVMQMIGVITLCLYWESADAMERGAKHSRASQLCTILLPPLGTGLYLAQTHRATKAVVAFFAFWGGLVASAFVTDEICYRLLSAG</sequence>
<protein>
    <submittedName>
        <fullName evidence="2">Uncharacterized protein</fullName>
    </submittedName>
</protein>
<proteinExistence type="predicted"/>
<keyword evidence="1" id="KW-0812">Transmembrane</keyword>
<name>A0A1I6MBI2_9RHOB</name>
<dbReference type="OrthoDB" id="8117323at2"/>
<evidence type="ECO:0000313" key="2">
    <source>
        <dbReference type="EMBL" id="SFS13079.1"/>
    </source>
</evidence>
<reference evidence="2 3" key="1">
    <citation type="submission" date="2016-10" db="EMBL/GenBank/DDBJ databases">
        <authorList>
            <person name="de Groot N.N."/>
        </authorList>
    </citation>
    <scope>NUCLEOTIDE SEQUENCE [LARGE SCALE GENOMIC DNA]</scope>
    <source>
        <strain evidence="2 3">DSM 29433</strain>
    </source>
</reference>
<dbReference type="Proteomes" id="UP000198926">
    <property type="component" value="Unassembled WGS sequence"/>
</dbReference>
<evidence type="ECO:0000313" key="3">
    <source>
        <dbReference type="Proteomes" id="UP000198926"/>
    </source>
</evidence>
<evidence type="ECO:0000256" key="1">
    <source>
        <dbReference type="SAM" id="Phobius"/>
    </source>
</evidence>
<feature type="transmembrane region" description="Helical" evidence="1">
    <location>
        <begin position="90"/>
        <end position="109"/>
    </location>
</feature>
<organism evidence="2 3">
    <name type="scientific">Yoonia litorea</name>
    <dbReference type="NCBI Taxonomy" id="1123755"/>
    <lineage>
        <taxon>Bacteria</taxon>
        <taxon>Pseudomonadati</taxon>
        <taxon>Pseudomonadota</taxon>
        <taxon>Alphaproteobacteria</taxon>
        <taxon>Rhodobacterales</taxon>
        <taxon>Paracoccaceae</taxon>
        <taxon>Yoonia</taxon>
    </lineage>
</organism>
<accession>A0A1I6MBI2</accession>
<dbReference type="AlphaFoldDB" id="A0A1I6MBI2"/>
<dbReference type="RefSeq" id="WP_131802546.1">
    <property type="nucleotide sequence ID" value="NZ_FOZM01000001.1"/>
</dbReference>
<dbReference type="EMBL" id="FOZM01000001">
    <property type="protein sequence ID" value="SFS13079.1"/>
    <property type="molecule type" value="Genomic_DNA"/>
</dbReference>